<evidence type="ECO:0000313" key="3">
    <source>
        <dbReference type="EMBL" id="WVN90908.1"/>
    </source>
</evidence>
<name>A0AAJ8JYL8_9TREE</name>
<sequence>MVSNSSDLANEDCKRLAHWSDKDTSIHISILMRETDSGRTSDNDLKPKVWKEIPSLLDGSNFMGSRKTPEACKSIWQRLQRDYKLANELEMMPRFSWDSKTHQLPASEGTWVATDMQYEGVQERRKINLPCPSAASSAGSSQILQKSLRASQDNTEQADYDATGHGVFDWEGQQNGDDDFESFDMSNDSLSFLPQKRIMSFDPPLISTSSSSAQYPLSMSKGSPNKRQHTGNPSHQTMTYEFLDSQNSSQPYIYPLSNLTF</sequence>
<dbReference type="GeneID" id="91090361"/>
<organism evidence="3 4">
    <name type="scientific">Cryptococcus depauperatus CBS 7841</name>
    <dbReference type="NCBI Taxonomy" id="1295531"/>
    <lineage>
        <taxon>Eukaryota</taxon>
        <taxon>Fungi</taxon>
        <taxon>Dikarya</taxon>
        <taxon>Basidiomycota</taxon>
        <taxon>Agaricomycotina</taxon>
        <taxon>Tremellomycetes</taxon>
        <taxon>Tremellales</taxon>
        <taxon>Cryptococcaceae</taxon>
        <taxon>Cryptococcus</taxon>
    </lineage>
</organism>
<accession>A0AAJ8JYL8</accession>
<protein>
    <recommendedName>
        <fullName evidence="2">Myb/SANT-like domain-containing protein</fullName>
    </recommendedName>
</protein>
<feature type="region of interest" description="Disordered" evidence="1">
    <location>
        <begin position="210"/>
        <end position="236"/>
    </location>
</feature>
<dbReference type="AlphaFoldDB" id="A0AAJ8JYL8"/>
<dbReference type="EMBL" id="CP143791">
    <property type="protein sequence ID" value="WVN90908.1"/>
    <property type="molecule type" value="Genomic_DNA"/>
</dbReference>
<reference evidence="3" key="3">
    <citation type="submission" date="2024-01" db="EMBL/GenBank/DDBJ databases">
        <authorList>
            <person name="Coelho M.A."/>
            <person name="David-Palma M."/>
            <person name="Shea T."/>
            <person name="Sun S."/>
            <person name="Cuomo C.A."/>
            <person name="Heitman J."/>
        </authorList>
    </citation>
    <scope>NUCLEOTIDE SEQUENCE</scope>
    <source>
        <strain evidence="3">CBS 7841</strain>
    </source>
</reference>
<dbReference type="KEGG" id="cdep:91090361"/>
<evidence type="ECO:0000259" key="2">
    <source>
        <dbReference type="Pfam" id="PF12776"/>
    </source>
</evidence>
<dbReference type="Proteomes" id="UP000094043">
    <property type="component" value="Chromosome 8"/>
</dbReference>
<keyword evidence="4" id="KW-1185">Reference proteome</keyword>
<feature type="region of interest" description="Disordered" evidence="1">
    <location>
        <begin position="131"/>
        <end position="160"/>
    </location>
</feature>
<proteinExistence type="predicted"/>
<feature type="compositionally biased region" description="Polar residues" evidence="1">
    <location>
        <begin position="142"/>
        <end position="157"/>
    </location>
</feature>
<dbReference type="Pfam" id="PF12776">
    <property type="entry name" value="Myb_DNA-bind_3"/>
    <property type="match status" value="1"/>
</dbReference>
<reference evidence="3" key="2">
    <citation type="journal article" date="2022" name="Elife">
        <title>Obligate sexual reproduction of a homothallic fungus closely related to the Cryptococcus pathogenic species complex.</title>
        <authorList>
            <person name="Passer A.R."/>
            <person name="Clancey S.A."/>
            <person name="Shea T."/>
            <person name="David-Palma M."/>
            <person name="Averette A.F."/>
            <person name="Boekhout T."/>
            <person name="Porcel B.M."/>
            <person name="Nowrousian M."/>
            <person name="Cuomo C.A."/>
            <person name="Sun S."/>
            <person name="Heitman J."/>
            <person name="Coelho M.A."/>
        </authorList>
    </citation>
    <scope>NUCLEOTIDE SEQUENCE</scope>
    <source>
        <strain evidence="3">CBS 7841</strain>
    </source>
</reference>
<dbReference type="RefSeq" id="XP_066071608.1">
    <property type="nucleotide sequence ID" value="XM_066215511.1"/>
</dbReference>
<feature type="domain" description="Myb/SANT-like" evidence="2">
    <location>
        <begin position="18"/>
        <end position="112"/>
    </location>
</feature>
<evidence type="ECO:0000256" key="1">
    <source>
        <dbReference type="SAM" id="MobiDB-lite"/>
    </source>
</evidence>
<gene>
    <name evidence="3" type="ORF">L203_106153</name>
</gene>
<reference evidence="3" key="1">
    <citation type="submission" date="2016-06" db="EMBL/GenBank/DDBJ databases">
        <authorList>
            <person name="Cuomo C."/>
            <person name="Litvintseva A."/>
            <person name="Heitman J."/>
            <person name="Chen Y."/>
            <person name="Sun S."/>
            <person name="Springer D."/>
            <person name="Dromer F."/>
            <person name="Young S."/>
            <person name="Zeng Q."/>
            <person name="Chapman S."/>
            <person name="Gujja S."/>
            <person name="Saif S."/>
            <person name="Birren B."/>
        </authorList>
    </citation>
    <scope>NUCLEOTIDE SEQUENCE</scope>
    <source>
        <strain evidence="3">CBS 7841</strain>
    </source>
</reference>
<dbReference type="InterPro" id="IPR024752">
    <property type="entry name" value="Myb/SANT-like_dom"/>
</dbReference>
<evidence type="ECO:0000313" key="4">
    <source>
        <dbReference type="Proteomes" id="UP000094043"/>
    </source>
</evidence>
<feature type="compositionally biased region" description="Polar residues" evidence="1">
    <location>
        <begin position="210"/>
        <end position="223"/>
    </location>
</feature>